<evidence type="ECO:0000256" key="7">
    <source>
        <dbReference type="ARBA" id="ARBA00023224"/>
    </source>
</evidence>
<dbReference type="PRINTS" id="PR00237">
    <property type="entry name" value="GPCRRHODOPSN"/>
</dbReference>
<dbReference type="PANTHER" id="PTHR24243">
    <property type="entry name" value="G-PROTEIN COUPLED RECEPTOR"/>
    <property type="match status" value="1"/>
</dbReference>
<organism evidence="10 11">
    <name type="scientific">Pocillopora damicornis</name>
    <name type="common">Cauliflower coral</name>
    <name type="synonym">Millepora damicornis</name>
    <dbReference type="NCBI Taxonomy" id="46731"/>
    <lineage>
        <taxon>Eukaryota</taxon>
        <taxon>Metazoa</taxon>
        <taxon>Cnidaria</taxon>
        <taxon>Anthozoa</taxon>
        <taxon>Hexacorallia</taxon>
        <taxon>Scleractinia</taxon>
        <taxon>Astrocoeniina</taxon>
        <taxon>Pocilloporidae</taxon>
        <taxon>Pocillopora</taxon>
    </lineage>
</organism>
<evidence type="ECO:0000256" key="3">
    <source>
        <dbReference type="ARBA" id="ARBA00022989"/>
    </source>
</evidence>
<feature type="transmembrane region" description="Helical" evidence="8">
    <location>
        <begin position="247"/>
        <end position="270"/>
    </location>
</feature>
<evidence type="ECO:0000259" key="9">
    <source>
        <dbReference type="PROSITE" id="PS50262"/>
    </source>
</evidence>
<dbReference type="EMBL" id="RCHS01001614">
    <property type="protein sequence ID" value="RMX52546.1"/>
    <property type="molecule type" value="Genomic_DNA"/>
</dbReference>
<evidence type="ECO:0000256" key="8">
    <source>
        <dbReference type="SAM" id="Phobius"/>
    </source>
</evidence>
<feature type="domain" description="G-protein coupled receptors family 1 profile" evidence="9">
    <location>
        <begin position="350"/>
        <end position="624"/>
    </location>
</feature>
<dbReference type="SMART" id="SM01381">
    <property type="entry name" value="7TM_GPCR_Srsx"/>
    <property type="match status" value="1"/>
</dbReference>
<proteinExistence type="predicted"/>
<reference evidence="10 11" key="1">
    <citation type="journal article" date="2018" name="Sci. Rep.">
        <title>Comparative analysis of the Pocillopora damicornis genome highlights role of immune system in coral evolution.</title>
        <authorList>
            <person name="Cunning R."/>
            <person name="Bay R.A."/>
            <person name="Gillette P."/>
            <person name="Baker A.C."/>
            <person name="Traylor-Knowles N."/>
        </authorList>
    </citation>
    <scope>NUCLEOTIDE SEQUENCE [LARGE SCALE GENOMIC DNA]</scope>
    <source>
        <strain evidence="10">RSMAS</strain>
        <tissue evidence="10">Whole animal</tissue>
    </source>
</reference>
<feature type="transmembrane region" description="Helical" evidence="8">
    <location>
        <begin position="604"/>
        <end position="631"/>
    </location>
</feature>
<feature type="domain" description="G-protein coupled receptors family 1 profile" evidence="9">
    <location>
        <begin position="38"/>
        <end position="309"/>
    </location>
</feature>
<name>A0A3M6UG02_POCDA</name>
<evidence type="ECO:0000313" key="10">
    <source>
        <dbReference type="EMBL" id="RMX52546.1"/>
    </source>
</evidence>
<keyword evidence="7" id="KW-0807">Transducer</keyword>
<dbReference type="Gene3D" id="1.20.1070.10">
    <property type="entry name" value="Rhodopsin 7-helix transmembrane proteins"/>
    <property type="match status" value="2"/>
</dbReference>
<evidence type="ECO:0000256" key="6">
    <source>
        <dbReference type="ARBA" id="ARBA00023170"/>
    </source>
</evidence>
<feature type="transmembrane region" description="Helical" evidence="8">
    <location>
        <begin position="566"/>
        <end position="592"/>
    </location>
</feature>
<evidence type="ECO:0000256" key="4">
    <source>
        <dbReference type="ARBA" id="ARBA00023040"/>
    </source>
</evidence>
<protein>
    <recommendedName>
        <fullName evidence="9">G-protein coupled receptors family 1 profile domain-containing protein</fullName>
    </recommendedName>
</protein>
<dbReference type="InterPro" id="IPR017452">
    <property type="entry name" value="GPCR_Rhodpsn_7TM"/>
</dbReference>
<feature type="transmembrane region" description="Helical" evidence="8">
    <location>
        <begin position="457"/>
        <end position="478"/>
    </location>
</feature>
<dbReference type="PROSITE" id="PS50262">
    <property type="entry name" value="G_PROTEIN_RECEP_F1_2"/>
    <property type="match status" value="2"/>
</dbReference>
<sequence length="652" mass="74885">MNGTKNNSVQDCFGEPSRATTAFKALAYVCIFVVSLIGNGGILLAIYKNKQLRRSINYFVFNMAVSDILNPLTILPVTFVEIVSGSDTWKVDDPWLLGNFLCKLSFFLPDVSVAVSIESLLLISLDRLIAVVFPLRTRYLSPKVHLMSILCAWIIAIAVHAPYFYTFRLQLYENKTYCVANWGPTFNHVETHKRFVTATFITFVLVPICVLVIVYSVIAWSLCQERKKMEQESSNHQKKLGKQSKKIVCSSVAIVAAFAFCMIPQLVFIFTRIFVWNWEVPPNCAFRTTIPFIASFMLHAWSAVNPCICFIFIKTYRDTLKKLLCSLWSTAEKAWKAIAYSLILVVSFVGNVLVLLIFYKNRQLRRSPINFFVFNMAFSDLFNPFTIMPITVVQIISGSDSWKVSNPWLLGNILCKLCYFLPDVSLIVSIQTLLLISFDRLLAVVFPFKASLISPKVRLTAISCTWLIASALHAPYFYTFQLFSDQNEAYCKQLWEPTIADHLETHKKFVTATYIIFFLVPFCLLVFVYGIIAWTLSNNNKRRQRELSCIQRQRDQKLRKTIRMSAAIIIAFFICTTPLFVYMFTMIFIWNWTDDLQACSFHTWIPFFSFFMVHAWSAVNPCICLICINVYRSSLVRILPFSSNVVHVTATR</sequence>
<dbReference type="GO" id="GO:0004930">
    <property type="term" value="F:G protein-coupled receptor activity"/>
    <property type="evidence" value="ECO:0007669"/>
    <property type="project" value="UniProtKB-KW"/>
</dbReference>
<dbReference type="CDD" id="cd00637">
    <property type="entry name" value="7tm_classA_rhodopsin-like"/>
    <property type="match status" value="2"/>
</dbReference>
<keyword evidence="3 8" id="KW-1133">Transmembrane helix</keyword>
<dbReference type="AlphaFoldDB" id="A0A3M6UG02"/>
<comment type="subcellular location">
    <subcellularLocation>
        <location evidence="1">Membrane</location>
        <topology evidence="1">Multi-pass membrane protein</topology>
    </subcellularLocation>
</comment>
<dbReference type="InterPro" id="IPR000276">
    <property type="entry name" value="GPCR_Rhodpsn"/>
</dbReference>
<feature type="transmembrane region" description="Helical" evidence="8">
    <location>
        <begin position="144"/>
        <end position="165"/>
    </location>
</feature>
<keyword evidence="6" id="KW-0675">Receptor</keyword>
<dbReference type="SUPFAM" id="SSF81321">
    <property type="entry name" value="Family A G protein-coupled receptor-like"/>
    <property type="match status" value="2"/>
</dbReference>
<dbReference type="GO" id="GO:0016020">
    <property type="term" value="C:membrane"/>
    <property type="evidence" value="ECO:0007669"/>
    <property type="project" value="UniProtKB-SubCell"/>
</dbReference>
<gene>
    <name evidence="10" type="ORF">pdam_00020794</name>
</gene>
<keyword evidence="11" id="KW-1185">Reference proteome</keyword>
<accession>A0A3M6UG02</accession>
<evidence type="ECO:0000256" key="1">
    <source>
        <dbReference type="ARBA" id="ARBA00004141"/>
    </source>
</evidence>
<keyword evidence="4" id="KW-0297">G-protein coupled receptor</keyword>
<evidence type="ECO:0000256" key="5">
    <source>
        <dbReference type="ARBA" id="ARBA00023136"/>
    </source>
</evidence>
<feature type="transmembrane region" description="Helical" evidence="8">
    <location>
        <begin position="104"/>
        <end position="123"/>
    </location>
</feature>
<dbReference type="PANTHER" id="PTHR24243:SF208">
    <property type="entry name" value="PYROKININ-1 RECEPTOR"/>
    <property type="match status" value="1"/>
</dbReference>
<keyword evidence="5 8" id="KW-0472">Membrane</keyword>
<comment type="caution">
    <text evidence="10">The sequence shown here is derived from an EMBL/GenBank/DDBJ whole genome shotgun (WGS) entry which is preliminary data.</text>
</comment>
<evidence type="ECO:0000256" key="2">
    <source>
        <dbReference type="ARBA" id="ARBA00022692"/>
    </source>
</evidence>
<feature type="transmembrane region" description="Helical" evidence="8">
    <location>
        <begin position="59"/>
        <end position="84"/>
    </location>
</feature>
<dbReference type="Pfam" id="PF00001">
    <property type="entry name" value="7tm_1"/>
    <property type="match status" value="2"/>
</dbReference>
<feature type="transmembrane region" description="Helical" evidence="8">
    <location>
        <begin position="200"/>
        <end position="223"/>
    </location>
</feature>
<feature type="transmembrane region" description="Helical" evidence="8">
    <location>
        <begin position="25"/>
        <end position="47"/>
    </location>
</feature>
<dbReference type="Proteomes" id="UP000275408">
    <property type="component" value="Unassembled WGS sequence"/>
</dbReference>
<feature type="transmembrane region" description="Helical" evidence="8">
    <location>
        <begin position="337"/>
        <end position="359"/>
    </location>
</feature>
<keyword evidence="2 8" id="KW-0812">Transmembrane</keyword>
<dbReference type="OrthoDB" id="9876908at2759"/>
<evidence type="ECO:0000313" key="11">
    <source>
        <dbReference type="Proteomes" id="UP000275408"/>
    </source>
</evidence>
<feature type="transmembrane region" description="Helical" evidence="8">
    <location>
        <begin position="371"/>
        <end position="396"/>
    </location>
</feature>
<feature type="transmembrane region" description="Helical" evidence="8">
    <location>
        <begin position="514"/>
        <end position="536"/>
    </location>
</feature>